<feature type="transmembrane region" description="Helical" evidence="1">
    <location>
        <begin position="261"/>
        <end position="278"/>
    </location>
</feature>
<dbReference type="Pfam" id="PF05721">
    <property type="entry name" value="PhyH"/>
    <property type="match status" value="1"/>
</dbReference>
<dbReference type="Gene3D" id="2.60.120.620">
    <property type="entry name" value="q2cbj1_9rhob like domain"/>
    <property type="match status" value="2"/>
</dbReference>
<protein>
    <recommendedName>
        <fullName evidence="2">Fe2OG dioxygenase domain-containing protein</fullName>
    </recommendedName>
</protein>
<feature type="transmembrane region" description="Helical" evidence="1">
    <location>
        <begin position="82"/>
        <end position="104"/>
    </location>
</feature>
<dbReference type="AlphaFoldDB" id="F0Y435"/>
<dbReference type="Pfam" id="PF06772">
    <property type="entry name" value="LtrA"/>
    <property type="match status" value="1"/>
</dbReference>
<dbReference type="KEGG" id="aaf:AURANDRAFT_62583"/>
<keyword evidence="1" id="KW-0472">Membrane</keyword>
<evidence type="ECO:0000313" key="3">
    <source>
        <dbReference type="EMBL" id="EGB10463.1"/>
    </source>
</evidence>
<proteinExistence type="predicted"/>
<dbReference type="PANTHER" id="PTHR37563">
    <property type="entry name" value="PHYTANOYL-COA DIOXYGENASE FAMILY PROTEIN (AFU_ORTHOLOGUE AFUA_2G03330)"/>
    <property type="match status" value="1"/>
</dbReference>
<feature type="transmembrane region" description="Helical" evidence="1">
    <location>
        <begin position="21"/>
        <end position="39"/>
    </location>
</feature>
<dbReference type="eggNOG" id="ENOG502SABG">
    <property type="taxonomic scope" value="Eukaryota"/>
</dbReference>
<dbReference type="InterPro" id="IPR051961">
    <property type="entry name" value="Fungal_Metabolite_Diox"/>
</dbReference>
<sequence length="888" mass="94013">MITSCFVKATVQNATVKSKDLTMVLSLFVRACCVLAIGAEAGLGAERLHNVFASYACYNVVGLVQGLVILRYTRTSNALNLSVASGASGVVSLAFAAALAPWGLDWDATSGIYVAWGVCAPFFFMGHALVHVVRAVLRKGAPSAWVLLPLNVSFVSERDGLLVIVTCGEAINAASAILGRAAGSERLTATAVAAMLCGLLLKLMYFELQGHIGEHALRAGVLRGTAFGLLHLPLWTGIAGVGASLHLASGDRGNDWRPRERRLFCGFLAATLVTLAAIQMTHLGRGAARRRVRGELRIAVRLAGAGIIAGLVWLPDAVHAMDIVLVAAAVMLADFLFEFYGRRPPLEVRAKDVELARPSVGAAVGAPEASPEAPAKELMSGSKMLQCLLLSTACNAIRILSSHHVFPGRLGVYHRVGELIPRQDALDLERRALALPLGAWETDRHVSFPTRDVPVEVVCDDFDDAIWARRLRPALAAAYGLDEAALSLEDCFVARYDAAPDGAGADRLSPHRDSSLLSFNVLLSDAAAFDGGATVFDDGGDDDVMDAADAGDGVLHPGQLLHRGRRTTRGTRVLVVGFVGVDDGAVDDGAPFASARDLGRVAQLRRVRRRLRREGRPCVFRAAGDGALERRRRAADAAFARSALGEDPARAVVVACSSPPTPAQRAEARRVLREHGVVVLSSLLPGAPPVVDVDGGAAARVSALLDAEAAGADVDADGFATRLLVRRADRRFDLRLDDPKTDGDGAWRRLAGAVAALAEDLLPGGGPRPPATVGVVVSRPGSDAQLWHGDGNQADFWNIFIPLCDVDAALGPTEFALGSHDDAHAATRAPTLDWDDTYVKVAPTLKRGDVVLFGYDMVHRGRPNAGQIDRPVFYATLAPPGATDDANF</sequence>
<feature type="transmembrane region" description="Helical" evidence="1">
    <location>
        <begin position="110"/>
        <end position="130"/>
    </location>
</feature>
<keyword evidence="1" id="KW-0812">Transmembrane</keyword>
<feature type="transmembrane region" description="Helical" evidence="1">
    <location>
        <begin position="187"/>
        <end position="205"/>
    </location>
</feature>
<feature type="transmembrane region" description="Helical" evidence="1">
    <location>
        <begin position="51"/>
        <end position="70"/>
    </location>
</feature>
<evidence type="ECO:0000259" key="2">
    <source>
        <dbReference type="PROSITE" id="PS51471"/>
    </source>
</evidence>
<dbReference type="InParanoid" id="F0Y435"/>
<reference evidence="3 4" key="1">
    <citation type="journal article" date="2011" name="Proc. Natl. Acad. Sci. U.S.A.">
        <title>Niche of harmful alga Aureococcus anophagefferens revealed through ecogenomics.</title>
        <authorList>
            <person name="Gobler C.J."/>
            <person name="Berry D.L."/>
            <person name="Dyhrman S.T."/>
            <person name="Wilhelm S.W."/>
            <person name="Salamov A."/>
            <person name="Lobanov A.V."/>
            <person name="Zhang Y."/>
            <person name="Collier J.L."/>
            <person name="Wurch L.L."/>
            <person name="Kustka A.B."/>
            <person name="Dill B.D."/>
            <person name="Shah M."/>
            <person name="VerBerkmoes N.C."/>
            <person name="Kuo A."/>
            <person name="Terry A."/>
            <person name="Pangilinan J."/>
            <person name="Lindquist E.A."/>
            <person name="Lucas S."/>
            <person name="Paulsen I.T."/>
            <person name="Hattenrath-Lehmann T.K."/>
            <person name="Talmage S.C."/>
            <person name="Walker E.A."/>
            <person name="Koch F."/>
            <person name="Burson A.M."/>
            <person name="Marcoval M.A."/>
            <person name="Tang Y.Z."/>
            <person name="Lecleir G.R."/>
            <person name="Coyne K.J."/>
            <person name="Berg G.M."/>
            <person name="Bertrand E.M."/>
            <person name="Saito M.A."/>
            <person name="Gladyshev V.N."/>
            <person name="Grigoriev I.V."/>
        </authorList>
    </citation>
    <scope>NUCLEOTIDE SEQUENCE [LARGE SCALE GENOMIC DNA]</scope>
    <source>
        <strain evidence="4">CCMP 1984</strain>
    </source>
</reference>
<keyword evidence="4" id="KW-1185">Reference proteome</keyword>
<feature type="transmembrane region" description="Helical" evidence="1">
    <location>
        <begin position="161"/>
        <end position="181"/>
    </location>
</feature>
<gene>
    <name evidence="3" type="ORF">AURANDRAFT_62583</name>
</gene>
<dbReference type="SUPFAM" id="SSF51197">
    <property type="entry name" value="Clavaminate synthase-like"/>
    <property type="match status" value="2"/>
</dbReference>
<dbReference type="InterPro" id="IPR008775">
    <property type="entry name" value="Phytyl_CoA_dOase-like"/>
</dbReference>
<accession>F0Y435</accession>
<evidence type="ECO:0000313" key="4">
    <source>
        <dbReference type="Proteomes" id="UP000002729"/>
    </source>
</evidence>
<dbReference type="EMBL" id="GL833124">
    <property type="protein sequence ID" value="EGB10463.1"/>
    <property type="molecule type" value="Genomic_DNA"/>
</dbReference>
<dbReference type="OrthoDB" id="420046at2759"/>
<dbReference type="Proteomes" id="UP000002729">
    <property type="component" value="Unassembled WGS sequence"/>
</dbReference>
<feature type="transmembrane region" description="Helical" evidence="1">
    <location>
        <begin position="226"/>
        <end position="249"/>
    </location>
</feature>
<organism evidence="4">
    <name type="scientific">Aureococcus anophagefferens</name>
    <name type="common">Harmful bloom alga</name>
    <dbReference type="NCBI Taxonomy" id="44056"/>
    <lineage>
        <taxon>Eukaryota</taxon>
        <taxon>Sar</taxon>
        <taxon>Stramenopiles</taxon>
        <taxon>Ochrophyta</taxon>
        <taxon>Pelagophyceae</taxon>
        <taxon>Pelagomonadales</taxon>
        <taxon>Pelagomonadaceae</taxon>
        <taxon>Aureococcus</taxon>
    </lineage>
</organism>
<dbReference type="PROSITE" id="PS51471">
    <property type="entry name" value="FE2OG_OXY"/>
    <property type="match status" value="1"/>
</dbReference>
<dbReference type="InterPro" id="IPR005123">
    <property type="entry name" value="Oxoglu/Fe-dep_dioxygenase_dom"/>
</dbReference>
<dbReference type="PANTHER" id="PTHR37563:SF2">
    <property type="entry name" value="PHYTANOYL-COA DIOXYGENASE FAMILY PROTEIN (AFU_ORTHOLOGUE AFUA_2G03330)"/>
    <property type="match status" value="1"/>
</dbReference>
<dbReference type="GeneID" id="20223963"/>
<name>F0Y435_AURAN</name>
<feature type="transmembrane region" description="Helical" evidence="1">
    <location>
        <begin position="298"/>
        <end position="314"/>
    </location>
</feature>
<evidence type="ECO:0000256" key="1">
    <source>
        <dbReference type="SAM" id="Phobius"/>
    </source>
</evidence>
<feature type="domain" description="Fe2OG dioxygenase" evidence="2">
    <location>
        <begin position="487"/>
        <end position="581"/>
    </location>
</feature>
<keyword evidence="1" id="KW-1133">Transmembrane helix</keyword>
<dbReference type="RefSeq" id="XP_009035258.1">
    <property type="nucleotide sequence ID" value="XM_009037010.1"/>
</dbReference>
<dbReference type="InterPro" id="IPR010640">
    <property type="entry name" value="Low_temperature_requirement_A"/>
</dbReference>